<feature type="domain" description="Major facilitator superfamily (MFS) profile" evidence="7">
    <location>
        <begin position="32"/>
        <end position="488"/>
    </location>
</feature>
<protein>
    <submittedName>
        <fullName evidence="8">MFS general substrate transporter</fullName>
    </submittedName>
</protein>
<dbReference type="EMBL" id="JAEVFJ010000005">
    <property type="protein sequence ID" value="KAH8104702.1"/>
    <property type="molecule type" value="Genomic_DNA"/>
</dbReference>
<dbReference type="InterPro" id="IPR020846">
    <property type="entry name" value="MFS_dom"/>
</dbReference>
<dbReference type="Proteomes" id="UP000813824">
    <property type="component" value="Unassembled WGS sequence"/>
</dbReference>
<feature type="transmembrane region" description="Helical" evidence="6">
    <location>
        <begin position="207"/>
        <end position="229"/>
    </location>
</feature>
<sequence>MTFSSRAELGGGGEERCLVDSPRPKIKLPKVQLAVLLVAYFTQPVACTVIYPFIAKLIAELDLVHGDTSKIGYYSGLFDALPLLSEALAIMYWTRLGEHYGRKRVLLCGALGVAFSLTSFGLSKTLPALIISRALQGALNANSGTIKTMIGEIAEGDEIALARAFSFVPIVWATGSTLAPLVGGALQHPAERFPRWFAAWIWSEYPYLLPCIVAAGVPMVAFISVLVFLKQNDSAPKVTETKRKPSYGSTCSGELQTPSRSHRCLEETASVNATSAISNSFVWTRTLIVTFLNYAILVVLTSSFYALISVFLATPVASGGLGFEPSAIGISMALMGLFHGIFQACFFVSIHRRVDPKRLFTMSMVAFGPLYGMMPLMSWVARRRGVGWEIGGLVFLQSVLFMLSFMGYCCMYIFVTRAAPNRESLARTNGLSQIVYSICGALGPTLATILFALTKEHNILGGNFVYILMAALSVCGVFVSNLLPARETS</sequence>
<evidence type="ECO:0000256" key="3">
    <source>
        <dbReference type="ARBA" id="ARBA00022692"/>
    </source>
</evidence>
<keyword evidence="9" id="KW-1185">Reference proteome</keyword>
<dbReference type="PANTHER" id="PTHR23504">
    <property type="entry name" value="MAJOR FACILITATOR SUPERFAMILY DOMAIN-CONTAINING PROTEIN 10"/>
    <property type="match status" value="1"/>
</dbReference>
<name>A0A8K0XT26_9AGAR</name>
<feature type="transmembrane region" description="Helical" evidence="6">
    <location>
        <begin position="105"/>
        <end position="123"/>
    </location>
</feature>
<organism evidence="8 9">
    <name type="scientific">Cristinia sonorae</name>
    <dbReference type="NCBI Taxonomy" id="1940300"/>
    <lineage>
        <taxon>Eukaryota</taxon>
        <taxon>Fungi</taxon>
        <taxon>Dikarya</taxon>
        <taxon>Basidiomycota</taxon>
        <taxon>Agaricomycotina</taxon>
        <taxon>Agaricomycetes</taxon>
        <taxon>Agaricomycetidae</taxon>
        <taxon>Agaricales</taxon>
        <taxon>Pleurotineae</taxon>
        <taxon>Stephanosporaceae</taxon>
        <taxon>Cristinia</taxon>
    </lineage>
</organism>
<dbReference type="GO" id="GO:0022857">
    <property type="term" value="F:transmembrane transporter activity"/>
    <property type="evidence" value="ECO:0007669"/>
    <property type="project" value="InterPro"/>
</dbReference>
<feature type="transmembrane region" description="Helical" evidence="6">
    <location>
        <begin position="291"/>
        <end position="314"/>
    </location>
</feature>
<feature type="transmembrane region" description="Helical" evidence="6">
    <location>
        <begin position="326"/>
        <end position="347"/>
    </location>
</feature>
<evidence type="ECO:0000313" key="9">
    <source>
        <dbReference type="Proteomes" id="UP000813824"/>
    </source>
</evidence>
<evidence type="ECO:0000259" key="7">
    <source>
        <dbReference type="PROSITE" id="PS50850"/>
    </source>
</evidence>
<keyword evidence="3 6" id="KW-0812">Transmembrane</keyword>
<accession>A0A8K0XT26</accession>
<feature type="transmembrane region" description="Helical" evidence="6">
    <location>
        <begin position="434"/>
        <end position="452"/>
    </location>
</feature>
<feature type="transmembrane region" description="Helical" evidence="6">
    <location>
        <begin position="464"/>
        <end position="483"/>
    </location>
</feature>
<dbReference type="Pfam" id="PF07690">
    <property type="entry name" value="MFS_1"/>
    <property type="match status" value="1"/>
</dbReference>
<evidence type="ECO:0000256" key="6">
    <source>
        <dbReference type="SAM" id="Phobius"/>
    </source>
</evidence>
<keyword evidence="4 6" id="KW-1133">Transmembrane helix</keyword>
<keyword evidence="5 6" id="KW-0472">Membrane</keyword>
<dbReference type="SUPFAM" id="SSF103473">
    <property type="entry name" value="MFS general substrate transporter"/>
    <property type="match status" value="1"/>
</dbReference>
<feature type="transmembrane region" description="Helical" evidence="6">
    <location>
        <begin position="33"/>
        <end position="54"/>
    </location>
</feature>
<gene>
    <name evidence="8" type="ORF">BXZ70DRAFT_922059</name>
</gene>
<comment type="caution">
    <text evidence="8">The sequence shown here is derived from an EMBL/GenBank/DDBJ whole genome shotgun (WGS) entry which is preliminary data.</text>
</comment>
<feature type="transmembrane region" description="Helical" evidence="6">
    <location>
        <begin position="74"/>
        <end position="93"/>
    </location>
</feature>
<dbReference type="GO" id="GO:0016020">
    <property type="term" value="C:membrane"/>
    <property type="evidence" value="ECO:0007669"/>
    <property type="project" value="UniProtKB-SubCell"/>
</dbReference>
<dbReference type="InterPro" id="IPR011701">
    <property type="entry name" value="MFS"/>
</dbReference>
<reference evidence="8" key="1">
    <citation type="journal article" date="2021" name="New Phytol.">
        <title>Evolutionary innovations through gain and loss of genes in the ectomycorrhizal Boletales.</title>
        <authorList>
            <person name="Wu G."/>
            <person name="Miyauchi S."/>
            <person name="Morin E."/>
            <person name="Kuo A."/>
            <person name="Drula E."/>
            <person name="Varga T."/>
            <person name="Kohler A."/>
            <person name="Feng B."/>
            <person name="Cao Y."/>
            <person name="Lipzen A."/>
            <person name="Daum C."/>
            <person name="Hundley H."/>
            <person name="Pangilinan J."/>
            <person name="Johnson J."/>
            <person name="Barry K."/>
            <person name="LaButti K."/>
            <person name="Ng V."/>
            <person name="Ahrendt S."/>
            <person name="Min B."/>
            <person name="Choi I.G."/>
            <person name="Park H."/>
            <person name="Plett J.M."/>
            <person name="Magnuson J."/>
            <person name="Spatafora J.W."/>
            <person name="Nagy L.G."/>
            <person name="Henrissat B."/>
            <person name="Grigoriev I.V."/>
            <person name="Yang Z.L."/>
            <person name="Xu J."/>
            <person name="Martin F.M."/>
        </authorList>
    </citation>
    <scope>NUCLEOTIDE SEQUENCE</scope>
    <source>
        <strain evidence="8">KKN 215</strain>
    </source>
</reference>
<dbReference type="OrthoDB" id="419616at2759"/>
<comment type="subcellular location">
    <subcellularLocation>
        <location evidence="1">Membrane</location>
        <topology evidence="1">Multi-pass membrane protein</topology>
    </subcellularLocation>
</comment>
<proteinExistence type="predicted"/>
<evidence type="ECO:0000313" key="8">
    <source>
        <dbReference type="EMBL" id="KAH8104702.1"/>
    </source>
</evidence>
<evidence type="ECO:0000256" key="2">
    <source>
        <dbReference type="ARBA" id="ARBA00022448"/>
    </source>
</evidence>
<dbReference type="Gene3D" id="1.20.1250.20">
    <property type="entry name" value="MFS general substrate transporter like domains"/>
    <property type="match status" value="1"/>
</dbReference>
<keyword evidence="2" id="KW-0813">Transport</keyword>
<feature type="transmembrane region" description="Helical" evidence="6">
    <location>
        <begin position="393"/>
        <end position="414"/>
    </location>
</feature>
<evidence type="ECO:0000256" key="1">
    <source>
        <dbReference type="ARBA" id="ARBA00004141"/>
    </source>
</evidence>
<evidence type="ECO:0000256" key="5">
    <source>
        <dbReference type="ARBA" id="ARBA00023136"/>
    </source>
</evidence>
<dbReference type="AlphaFoldDB" id="A0A8K0XT26"/>
<dbReference type="PANTHER" id="PTHR23504:SF15">
    <property type="entry name" value="MAJOR FACILITATOR SUPERFAMILY (MFS) PROFILE DOMAIN-CONTAINING PROTEIN"/>
    <property type="match status" value="1"/>
</dbReference>
<feature type="transmembrane region" description="Helical" evidence="6">
    <location>
        <begin position="359"/>
        <end position="381"/>
    </location>
</feature>
<dbReference type="PROSITE" id="PS50850">
    <property type="entry name" value="MFS"/>
    <property type="match status" value="1"/>
</dbReference>
<dbReference type="InterPro" id="IPR036259">
    <property type="entry name" value="MFS_trans_sf"/>
</dbReference>
<evidence type="ECO:0000256" key="4">
    <source>
        <dbReference type="ARBA" id="ARBA00022989"/>
    </source>
</evidence>